<keyword evidence="3" id="KW-1185">Reference proteome</keyword>
<dbReference type="Proteomes" id="UP001497482">
    <property type="component" value="Chromosome 8"/>
</dbReference>
<sequence>MVDNVTPPTSANGLYPHPPCSLLARIGISPIAGRPHVSCSNPAAPGLATRGSSKRGVVLWPPSTRPSTPPAPPAWITHSHPTTLHFINPPLAPLPRELGEVPGSDTDRGKSLEITTYKNHNIALASNAEANLQAVRRRSEHHAINAERGATEPPLIASSAIQLQSHPQKTTIPPPATTAEPLDVHEQLGPTVTAPVPNDDLSLSRHGP</sequence>
<feature type="region of interest" description="Disordered" evidence="1">
    <location>
        <begin position="163"/>
        <end position="208"/>
    </location>
</feature>
<evidence type="ECO:0000256" key="1">
    <source>
        <dbReference type="SAM" id="MobiDB-lite"/>
    </source>
</evidence>
<evidence type="ECO:0000313" key="3">
    <source>
        <dbReference type="Proteomes" id="UP001497482"/>
    </source>
</evidence>
<proteinExistence type="predicted"/>
<accession>A0AAV2MMB2</accession>
<evidence type="ECO:0000313" key="2">
    <source>
        <dbReference type="EMBL" id="CAL1614538.1"/>
    </source>
</evidence>
<gene>
    <name evidence="2" type="ORF">KC01_LOCUS40575</name>
</gene>
<dbReference type="EMBL" id="OZ035830">
    <property type="protein sequence ID" value="CAL1614538.1"/>
    <property type="molecule type" value="Genomic_DNA"/>
</dbReference>
<dbReference type="AlphaFoldDB" id="A0AAV2MMB2"/>
<organism evidence="2 3">
    <name type="scientific">Knipowitschia caucasica</name>
    <name type="common">Caucasian dwarf goby</name>
    <name type="synonym">Pomatoschistus caucasicus</name>
    <dbReference type="NCBI Taxonomy" id="637954"/>
    <lineage>
        <taxon>Eukaryota</taxon>
        <taxon>Metazoa</taxon>
        <taxon>Chordata</taxon>
        <taxon>Craniata</taxon>
        <taxon>Vertebrata</taxon>
        <taxon>Euteleostomi</taxon>
        <taxon>Actinopterygii</taxon>
        <taxon>Neopterygii</taxon>
        <taxon>Teleostei</taxon>
        <taxon>Neoteleostei</taxon>
        <taxon>Acanthomorphata</taxon>
        <taxon>Gobiaria</taxon>
        <taxon>Gobiiformes</taxon>
        <taxon>Gobioidei</taxon>
        <taxon>Gobiidae</taxon>
        <taxon>Gobiinae</taxon>
        <taxon>Knipowitschia</taxon>
    </lineage>
</organism>
<reference evidence="2 3" key="1">
    <citation type="submission" date="2024-04" db="EMBL/GenBank/DDBJ databases">
        <authorList>
            <person name="Waldvogel A.-M."/>
            <person name="Schoenle A."/>
        </authorList>
    </citation>
    <scope>NUCLEOTIDE SEQUENCE [LARGE SCALE GENOMIC DNA]</scope>
</reference>
<name>A0AAV2MMB2_KNICA</name>
<protein>
    <submittedName>
        <fullName evidence="2">Uncharacterized protein</fullName>
    </submittedName>
</protein>